<keyword evidence="3" id="KW-0456">Lyase</keyword>
<dbReference type="Pfam" id="PF00266">
    <property type="entry name" value="Aminotran_5"/>
    <property type="match status" value="1"/>
</dbReference>
<dbReference type="InterPro" id="IPR015422">
    <property type="entry name" value="PyrdxlP-dep_Trfase_small"/>
</dbReference>
<evidence type="ECO:0000313" key="3">
    <source>
        <dbReference type="EMBL" id="ODS24643.1"/>
    </source>
</evidence>
<dbReference type="InterPro" id="IPR000192">
    <property type="entry name" value="Aminotrans_V_dom"/>
</dbReference>
<dbReference type="Proteomes" id="UP000242502">
    <property type="component" value="Unassembled WGS sequence"/>
</dbReference>
<organism evidence="3 4">
    <name type="scientific">Candidatus Endobugula sertula</name>
    <name type="common">Bugula neritina bacterial symbiont</name>
    <dbReference type="NCBI Taxonomy" id="62101"/>
    <lineage>
        <taxon>Bacteria</taxon>
        <taxon>Pseudomonadati</taxon>
        <taxon>Pseudomonadota</taxon>
        <taxon>Gammaproteobacteria</taxon>
        <taxon>Cellvibrionales</taxon>
        <taxon>Cellvibrionaceae</taxon>
        <taxon>Candidatus Endobugula</taxon>
    </lineage>
</organism>
<dbReference type="PANTHER" id="PTHR43586:SF8">
    <property type="entry name" value="CYSTEINE DESULFURASE 1, CHLOROPLASTIC"/>
    <property type="match status" value="1"/>
</dbReference>
<dbReference type="InterPro" id="IPR015424">
    <property type="entry name" value="PyrdxlP-dep_Trfase"/>
</dbReference>
<dbReference type="PANTHER" id="PTHR43586">
    <property type="entry name" value="CYSTEINE DESULFURASE"/>
    <property type="match status" value="1"/>
</dbReference>
<dbReference type="Gene3D" id="3.40.640.10">
    <property type="entry name" value="Type I PLP-dependent aspartate aminotransferase-like (Major domain)"/>
    <property type="match status" value="1"/>
</dbReference>
<dbReference type="SUPFAM" id="SSF53383">
    <property type="entry name" value="PLP-dependent transferases"/>
    <property type="match status" value="1"/>
</dbReference>
<dbReference type="Gene3D" id="3.90.1150.10">
    <property type="entry name" value="Aspartate Aminotransferase, domain 1"/>
    <property type="match status" value="1"/>
</dbReference>
<protein>
    <submittedName>
        <fullName evidence="3">Selenocysteine lyase</fullName>
    </submittedName>
</protein>
<evidence type="ECO:0000259" key="2">
    <source>
        <dbReference type="Pfam" id="PF00266"/>
    </source>
</evidence>
<keyword evidence="1" id="KW-0663">Pyridoxal phosphate</keyword>
<evidence type="ECO:0000313" key="4">
    <source>
        <dbReference type="Proteomes" id="UP000242502"/>
    </source>
</evidence>
<comment type="caution">
    <text evidence="3">The sequence shown here is derived from an EMBL/GenBank/DDBJ whole genome shotgun (WGS) entry which is preliminary data.</text>
</comment>
<dbReference type="AlphaFoldDB" id="A0A1D2QSW3"/>
<evidence type="ECO:0000256" key="1">
    <source>
        <dbReference type="ARBA" id="ARBA00022898"/>
    </source>
</evidence>
<dbReference type="InterPro" id="IPR015421">
    <property type="entry name" value="PyrdxlP-dep_Trfase_major"/>
</dbReference>
<name>A0A1D2QSW3_9GAMM</name>
<dbReference type="GO" id="GO:0016829">
    <property type="term" value="F:lyase activity"/>
    <property type="evidence" value="ECO:0007669"/>
    <property type="project" value="UniProtKB-KW"/>
</dbReference>
<feature type="domain" description="Aminotransferase class V" evidence="2">
    <location>
        <begin position="30"/>
        <end position="440"/>
    </location>
</feature>
<dbReference type="STRING" id="62101.AB835_02640"/>
<dbReference type="EMBL" id="MDLC01000006">
    <property type="protein sequence ID" value="ODS24643.1"/>
    <property type="molecule type" value="Genomic_DNA"/>
</dbReference>
<accession>A0A1D2QSW3</accession>
<gene>
    <name evidence="3" type="ORF">AB835_02640</name>
</gene>
<reference evidence="3 4" key="1">
    <citation type="journal article" date="2016" name="Appl. Environ. Microbiol.">
        <title>Lack of Overt Genome Reduction in the Bryostatin-Producing Bryozoan Symbiont "Candidatus Endobugula sertula".</title>
        <authorList>
            <person name="Miller I.J."/>
            <person name="Vanee N."/>
            <person name="Fong S.S."/>
            <person name="Lim-Fong G.E."/>
            <person name="Kwan J.C."/>
        </authorList>
    </citation>
    <scope>NUCLEOTIDE SEQUENCE [LARGE SCALE GENOMIC DNA]</scope>
    <source>
        <strain evidence="3">AB1-4</strain>
    </source>
</reference>
<proteinExistence type="predicted"/>
<sequence length="502" mass="57214">MNNYFSKFREGIIGYNHSIKTPLHRSTRLIYADWIASGRMFSPIEEKMAQEFLPYVANTHTETNFTGSFMTFAYAKARQAIKDHVNAKEDDVLISSGSGMTDVVNKLQRILGLKVHESFKNSVNPEEKERPVVFVTHMEHHSNHTSWFETIAEVIVVPSDNEGLVCIDKFRKAIEQYQHRKIKIAAVTACSNVTGIITPYMEIAKIVHEFNGLCFVDFACSAPYVDIDMHEDDSEGKYLDAIYFSPHKFLGGPGTTGILIFNKKIYANNTPDHPGGGTVDWTNPWGVHKYIDDVYLREDGGTPAFLQTIRVALCIRLKEEMGVSNIQKREQEILNIIWEDLELIPNIHILAGQHKNRLGVVSFNINGLYYNLGVKILNDRFGIQTRGGCACAGTYGHYLLNINEESSDDILNMITVKNDFSQKPGWIRLSIHPTHTDEEIRFITHAIKQLAENHQEWSNDYNLDLKRESIKPKKMTSTYEINSKINKLFEEDLVNHGMINNI</sequence>